<dbReference type="InterPro" id="IPR011009">
    <property type="entry name" value="Kinase-like_dom_sf"/>
</dbReference>
<dbReference type="EMBL" id="CP046453">
    <property type="protein sequence ID" value="QGU04715.1"/>
    <property type="molecule type" value="Genomic_DNA"/>
</dbReference>
<dbReference type="Proteomes" id="UP000425178">
    <property type="component" value="Chromosome"/>
</dbReference>
<feature type="domain" description="Aminoglycoside phosphotransferase" evidence="1">
    <location>
        <begin position="111"/>
        <end position="283"/>
    </location>
</feature>
<evidence type="ECO:0000259" key="1">
    <source>
        <dbReference type="Pfam" id="PF01636"/>
    </source>
</evidence>
<reference evidence="2 3" key="1">
    <citation type="journal article" date="2021" name="Int. J. Syst. Evol. Microbiol.">
        <title>Classification of three corynebacterial strains isolated from a small paddock in North Rhine-Westphalia: proposal of &lt;i&gt;Corynebacterium kalinowskii&lt;/i&gt; sp. nov., &lt;i&gt;Corynebacterium comes&lt;/i&gt; sp. nov. and &lt;i&gt;Corynebacterium occultum&lt;/i&gt; sp. nov.</title>
        <authorList>
            <person name="Schaffert L."/>
            <person name="Ruwe M."/>
            <person name="Milse J."/>
            <person name="Hanuschka K."/>
            <person name="Ortseifen V."/>
            <person name="Droste J."/>
            <person name="Brandt D."/>
            <person name="Schl L."/>
            <person name="Kutter Y."/>
            <person name="Vinke S."/>
            <person name="Vieh P."/>
            <person name="Jacob L."/>
            <person name="L N.C."/>
            <person name="Schulte-Berndt E."/>
            <person name="Hain C."/>
            <person name="Linder M."/>
            <person name="Schmidt P."/>
            <person name="Wollenschl L."/>
            <person name="Luttermann T."/>
            <person name="Thieme E."/>
            <person name="Hassa J."/>
            <person name="Haak M."/>
            <person name="Wittchen M."/>
            <person name="Mentz A."/>
            <person name="Persicke M."/>
            <person name="Busche T."/>
            <person name="R C."/>
        </authorList>
    </citation>
    <scope>NUCLEOTIDE SEQUENCE [LARGE SCALE GENOMIC DNA]</scope>
    <source>
        <strain evidence="2 3">2019</strain>
    </source>
</reference>
<evidence type="ECO:0000313" key="2">
    <source>
        <dbReference type="EMBL" id="QGU04715.1"/>
    </source>
</evidence>
<dbReference type="KEGG" id="ccoe:CETAM_07270"/>
<keyword evidence="3" id="KW-1185">Reference proteome</keyword>
<protein>
    <submittedName>
        <fullName evidence="2">Phosphotransferase enzyme family protein</fullName>
    </submittedName>
</protein>
<sequence length="409" mass="45201">MTLLKNADIVDTAEELLSKRFGGTQELTEVAELGGSGTSVVLRARVAPSPFLQQRSVILKYVPETGDPIDDAALVREIVSYQFTTSLSEEVRPGPVLLAHDVGKRIMVLSDSGDGDTFADLLQLEDPERRVAILRNLGSALGRMHAGTAQREQDFNTLFKRMLRNHPGSLELQELRDSALLQSIHVGEDLLRKADIEIPDLVSEFAAEGRNRLLSARHRAFTPFDLSPDNIIVAESTHFLDYEWAGFRDVSFDLACVIAGFPQFLFSHPISDDEADVFVEAWTHEVNRIWPNVNNEVHLHSRIMAALLGWALASVALLHFGSVSAAMSMLYEGEDELDPSRIEGVSDLLRPASHGPFTVEEIMVRRDLFETFEALARYAARGTDPSYGVIAAFSQGIADRVAEPAPPNR</sequence>
<dbReference type="AlphaFoldDB" id="A0A6B8W070"/>
<organism evidence="2 3">
    <name type="scientific">Corynebacterium comes</name>
    <dbReference type="NCBI Taxonomy" id="2675218"/>
    <lineage>
        <taxon>Bacteria</taxon>
        <taxon>Bacillati</taxon>
        <taxon>Actinomycetota</taxon>
        <taxon>Actinomycetes</taxon>
        <taxon>Mycobacteriales</taxon>
        <taxon>Corynebacteriaceae</taxon>
        <taxon>Corynebacterium</taxon>
    </lineage>
</organism>
<dbReference type="Pfam" id="PF01636">
    <property type="entry name" value="APH"/>
    <property type="match status" value="1"/>
</dbReference>
<gene>
    <name evidence="2" type="ORF">CETAM_07270</name>
</gene>
<name>A0A6B8W070_9CORY</name>
<evidence type="ECO:0000313" key="3">
    <source>
        <dbReference type="Proteomes" id="UP000425178"/>
    </source>
</evidence>
<accession>A0A6B8W070</accession>
<proteinExistence type="predicted"/>
<dbReference type="SUPFAM" id="SSF56112">
    <property type="entry name" value="Protein kinase-like (PK-like)"/>
    <property type="match status" value="1"/>
</dbReference>
<dbReference type="Gene3D" id="3.90.1200.10">
    <property type="match status" value="1"/>
</dbReference>
<dbReference type="InterPro" id="IPR002575">
    <property type="entry name" value="Aminoglycoside_PTrfase"/>
</dbReference>